<evidence type="ECO:0000313" key="11">
    <source>
        <dbReference type="EMBL" id="CAF1485416.1"/>
    </source>
</evidence>
<gene>
    <name evidence="15" type="ORF">FNK824_LOCUS11081</name>
    <name evidence="14" type="ORF">JBS370_LOCUS5847</name>
    <name evidence="11" type="ORF">JXQ802_LOCUS39547</name>
    <name evidence="12" type="ORF">JXQ802_LOCUS39597</name>
    <name evidence="13" type="ORF">OTI717_LOCUS6743</name>
    <name evidence="7" type="ORF">PYM288_LOCUS16385</name>
    <name evidence="9" type="ORF">RFH988_LOCUS25875</name>
    <name evidence="10" type="ORF">SEV965_LOCUS31304</name>
    <name evidence="8" type="ORF">ZHD862_LOCUS15189</name>
</gene>
<evidence type="ECO:0000256" key="5">
    <source>
        <dbReference type="ARBA" id="ARBA00023273"/>
    </source>
</evidence>
<keyword evidence="3" id="KW-0969">Cilium</keyword>
<feature type="region of interest" description="Disordered" evidence="6">
    <location>
        <begin position="478"/>
        <end position="535"/>
    </location>
</feature>
<sequence length="535" mass="60646">MSTTINSYYGDQQQSNGSLNGNDLEKHYIDAKAYILSATTKDGTNLYDHLAHCISRLLADQSRDGADLVEDVSKNIKSEATPPQHDTLRDRPAQDSEHILAEEQKPLFDKVDHNEELDDEALQSPLPHILEQAYYFEQAGISIGKDEAYRIWLSLKQLVDKGHLEKLRFWGKIFGTQKNYYIAEAEQNVEDNTDENELNEETHINDDNKESGDEDMEDEEDPLPKSTYKSPSIVPKEERGTGVNKFTYYVCNHPGTSWIKLPIITPAQISQARLIKHFFTGDLNKEIISYPAYPGTEKNYLRAQIARISATTHVSPAGKFKFSEEEEEAEEEGARENYQENEDFKGATLSELLDEELNGWIHHVQYILPQGRTKWWNPGENADKEEEENEEEEEMKAETEEIEPEQGPPLLTPIGADVEIQNTKAWTTKISSNLIPQYACAFVRSNLWPGAYAFARGTAWENIYVGFGHKYGTTDYGPELPPLPANEYSDGPEIGEAEDPSPEEEAKARAAEEQAADEGEEEEQEEEVDNEENDD</sequence>
<comment type="caution">
    <text evidence="14">The sequence shown here is derived from an EMBL/GenBank/DDBJ whole genome shotgun (WGS) entry which is preliminary data.</text>
</comment>
<dbReference type="Proteomes" id="UP000663823">
    <property type="component" value="Unassembled WGS sequence"/>
</dbReference>
<dbReference type="Proteomes" id="UP000663870">
    <property type="component" value="Unassembled WGS sequence"/>
</dbReference>
<dbReference type="OrthoDB" id="272202at2759"/>
<protein>
    <submittedName>
        <fullName evidence="14">Uncharacterized protein</fullName>
    </submittedName>
</protein>
<dbReference type="EMBL" id="CAJOBE010001290">
    <property type="protein sequence ID" value="CAF3730766.1"/>
    <property type="molecule type" value="Genomic_DNA"/>
</dbReference>
<evidence type="ECO:0000313" key="12">
    <source>
        <dbReference type="EMBL" id="CAF1486335.1"/>
    </source>
</evidence>
<keyword evidence="5" id="KW-0966">Cell projection</keyword>
<evidence type="ECO:0000256" key="1">
    <source>
        <dbReference type="ARBA" id="ARBA00004430"/>
    </source>
</evidence>
<organism evidence="14 16">
    <name type="scientific">Rotaria sordida</name>
    <dbReference type="NCBI Taxonomy" id="392033"/>
    <lineage>
        <taxon>Eukaryota</taxon>
        <taxon>Metazoa</taxon>
        <taxon>Spiralia</taxon>
        <taxon>Gnathifera</taxon>
        <taxon>Rotifera</taxon>
        <taxon>Eurotatoria</taxon>
        <taxon>Bdelloidea</taxon>
        <taxon>Philodinida</taxon>
        <taxon>Philodinidae</taxon>
        <taxon>Rotaria</taxon>
    </lineage>
</organism>
<evidence type="ECO:0000313" key="10">
    <source>
        <dbReference type="EMBL" id="CAF1398265.1"/>
    </source>
</evidence>
<evidence type="ECO:0000313" key="9">
    <source>
        <dbReference type="EMBL" id="CAF1225409.1"/>
    </source>
</evidence>
<dbReference type="PANTHER" id="PTHR13159">
    <property type="entry name" value="RADIAL SPOKEHEAD-RELATED"/>
    <property type="match status" value="1"/>
</dbReference>
<feature type="region of interest" description="Disordered" evidence="6">
    <location>
        <begin position="377"/>
        <end position="410"/>
    </location>
</feature>
<dbReference type="Proteomes" id="UP000663836">
    <property type="component" value="Unassembled WGS sequence"/>
</dbReference>
<feature type="compositionally biased region" description="Acidic residues" evidence="6">
    <location>
        <begin position="383"/>
        <end position="404"/>
    </location>
</feature>
<evidence type="ECO:0000256" key="2">
    <source>
        <dbReference type="ARBA" id="ARBA00022490"/>
    </source>
</evidence>
<evidence type="ECO:0000313" key="13">
    <source>
        <dbReference type="EMBL" id="CAF3599770.1"/>
    </source>
</evidence>
<keyword evidence="2" id="KW-0963">Cytoplasm</keyword>
<dbReference type="Proteomes" id="UP000663874">
    <property type="component" value="Unassembled WGS sequence"/>
</dbReference>
<feature type="compositionally biased region" description="Basic and acidic residues" evidence="6">
    <location>
        <begin position="200"/>
        <end position="211"/>
    </location>
</feature>
<keyword evidence="17" id="KW-1185">Reference proteome</keyword>
<dbReference type="Pfam" id="PF04712">
    <property type="entry name" value="Radial_spoke"/>
    <property type="match status" value="1"/>
</dbReference>
<dbReference type="EMBL" id="CAJNOH010000424">
    <property type="protein sequence ID" value="CAF1035802.1"/>
    <property type="molecule type" value="Genomic_DNA"/>
</dbReference>
<evidence type="ECO:0000313" key="16">
    <source>
        <dbReference type="Proteomes" id="UP000663836"/>
    </source>
</evidence>
<evidence type="ECO:0000313" key="14">
    <source>
        <dbReference type="EMBL" id="CAF3641744.1"/>
    </source>
</evidence>
<dbReference type="Proteomes" id="UP000663854">
    <property type="component" value="Unassembled WGS sequence"/>
</dbReference>
<feature type="region of interest" description="Disordered" evidence="6">
    <location>
        <begin position="1"/>
        <end position="21"/>
    </location>
</feature>
<accession>A0A818QZ73</accession>
<dbReference type="Proteomes" id="UP000663882">
    <property type="component" value="Unassembled WGS sequence"/>
</dbReference>
<dbReference type="EMBL" id="CAJNOO010002004">
    <property type="protein sequence ID" value="CAF1225409.1"/>
    <property type="molecule type" value="Genomic_DNA"/>
</dbReference>
<evidence type="ECO:0000313" key="8">
    <source>
        <dbReference type="EMBL" id="CAF1053671.1"/>
    </source>
</evidence>
<evidence type="ECO:0000256" key="6">
    <source>
        <dbReference type="SAM" id="MobiDB-lite"/>
    </source>
</evidence>
<dbReference type="AlphaFoldDB" id="A0A818QZ73"/>
<feature type="compositionally biased region" description="Acidic residues" evidence="6">
    <location>
        <begin position="514"/>
        <end position="535"/>
    </location>
</feature>
<dbReference type="GO" id="GO:0001534">
    <property type="term" value="C:radial spoke"/>
    <property type="evidence" value="ECO:0007669"/>
    <property type="project" value="InterPro"/>
</dbReference>
<keyword evidence="4" id="KW-0206">Cytoskeleton</keyword>
<dbReference type="PANTHER" id="PTHR13159:SF0">
    <property type="entry name" value="RADIAL SPOKE HEAD 6 HOMOLOG A"/>
    <property type="match status" value="1"/>
</dbReference>
<feature type="region of interest" description="Disordered" evidence="6">
    <location>
        <begin position="320"/>
        <end position="339"/>
    </location>
</feature>
<dbReference type="GO" id="GO:0060294">
    <property type="term" value="P:cilium movement involved in cell motility"/>
    <property type="evidence" value="ECO:0007669"/>
    <property type="project" value="InterPro"/>
</dbReference>
<dbReference type="InterPro" id="IPR006802">
    <property type="entry name" value="Radial_spoke"/>
</dbReference>
<feature type="compositionally biased region" description="Acidic residues" evidence="6">
    <location>
        <begin position="493"/>
        <end position="503"/>
    </location>
</feature>
<dbReference type="EMBL" id="CAJNOT010000679">
    <property type="protein sequence ID" value="CAF1053671.1"/>
    <property type="molecule type" value="Genomic_DNA"/>
</dbReference>
<dbReference type="GO" id="GO:0035082">
    <property type="term" value="P:axoneme assembly"/>
    <property type="evidence" value="ECO:0007669"/>
    <property type="project" value="TreeGrafter"/>
</dbReference>
<dbReference type="Proteomes" id="UP000663889">
    <property type="component" value="Unassembled WGS sequence"/>
</dbReference>
<comment type="subcellular location">
    <subcellularLocation>
        <location evidence="1">Cytoplasm</location>
        <location evidence="1">Cytoskeleton</location>
        <location evidence="1">Cilium axoneme</location>
    </subcellularLocation>
</comment>
<dbReference type="EMBL" id="CAJNOU010003575">
    <property type="protein sequence ID" value="CAF1398265.1"/>
    <property type="molecule type" value="Genomic_DNA"/>
</dbReference>
<feature type="compositionally biased region" description="Acidic residues" evidence="6">
    <location>
        <begin position="212"/>
        <end position="221"/>
    </location>
</feature>
<evidence type="ECO:0000313" key="15">
    <source>
        <dbReference type="EMBL" id="CAF3730766.1"/>
    </source>
</evidence>
<reference evidence="14" key="1">
    <citation type="submission" date="2021-02" db="EMBL/GenBank/DDBJ databases">
        <authorList>
            <person name="Nowell W R."/>
        </authorList>
    </citation>
    <scope>NUCLEOTIDE SEQUENCE</scope>
</reference>
<evidence type="ECO:0000313" key="17">
    <source>
        <dbReference type="Proteomes" id="UP000663870"/>
    </source>
</evidence>
<proteinExistence type="predicted"/>
<dbReference type="CDD" id="cd22963">
    <property type="entry name" value="DD_CrRSP4-like"/>
    <property type="match status" value="1"/>
</dbReference>
<dbReference type="Proteomes" id="UP000663864">
    <property type="component" value="Unassembled WGS sequence"/>
</dbReference>
<feature type="region of interest" description="Disordered" evidence="6">
    <location>
        <begin position="191"/>
        <end position="236"/>
    </location>
</feature>
<dbReference type="EMBL" id="CAJNOL010002295">
    <property type="protein sequence ID" value="CAF1485416.1"/>
    <property type="molecule type" value="Genomic_DNA"/>
</dbReference>
<dbReference type="EMBL" id="CAJOAX010000485">
    <property type="protein sequence ID" value="CAF3599770.1"/>
    <property type="molecule type" value="Genomic_DNA"/>
</dbReference>
<dbReference type="EMBL" id="CAJOBD010000309">
    <property type="protein sequence ID" value="CAF3641744.1"/>
    <property type="molecule type" value="Genomic_DNA"/>
</dbReference>
<name>A0A818QZ73_9BILA</name>
<dbReference type="EMBL" id="CAJNOL010002303">
    <property type="protein sequence ID" value="CAF1486335.1"/>
    <property type="molecule type" value="Genomic_DNA"/>
</dbReference>
<evidence type="ECO:0000256" key="3">
    <source>
        <dbReference type="ARBA" id="ARBA00023069"/>
    </source>
</evidence>
<evidence type="ECO:0000313" key="7">
    <source>
        <dbReference type="EMBL" id="CAF1035802.1"/>
    </source>
</evidence>
<evidence type="ECO:0000256" key="4">
    <source>
        <dbReference type="ARBA" id="ARBA00023212"/>
    </source>
</evidence>